<dbReference type="Proteomes" id="UP000827092">
    <property type="component" value="Unassembled WGS sequence"/>
</dbReference>
<dbReference type="Pfam" id="PF13181">
    <property type="entry name" value="TPR_8"/>
    <property type="match status" value="2"/>
</dbReference>
<accession>A0AAV6U9W7</accession>
<dbReference type="GO" id="GO:0006570">
    <property type="term" value="P:tyrosine metabolic process"/>
    <property type="evidence" value="ECO:0007669"/>
    <property type="project" value="TreeGrafter"/>
</dbReference>
<evidence type="ECO:0000256" key="1">
    <source>
        <dbReference type="ARBA" id="ARBA00006995"/>
    </source>
</evidence>
<keyword evidence="3" id="KW-0802">TPR repeat</keyword>
<dbReference type="Gene3D" id="1.25.40.10">
    <property type="entry name" value="Tetratricopeptide repeat domain"/>
    <property type="match status" value="1"/>
</dbReference>
<comment type="similarity">
    <text evidence="1">Belongs to the TTC36 family.</text>
</comment>
<reference evidence="4 5" key="1">
    <citation type="journal article" date="2022" name="Nat. Ecol. Evol.">
        <title>A masculinizing supergene underlies an exaggerated male reproductive morph in a spider.</title>
        <authorList>
            <person name="Hendrickx F."/>
            <person name="De Corte Z."/>
            <person name="Sonet G."/>
            <person name="Van Belleghem S.M."/>
            <person name="Kostlbacher S."/>
            <person name="Vangestel C."/>
        </authorList>
    </citation>
    <scope>NUCLEOTIDE SEQUENCE [LARGE SCALE GENOMIC DNA]</scope>
    <source>
        <strain evidence="4">W744_W776</strain>
    </source>
</reference>
<evidence type="ECO:0008006" key="6">
    <source>
        <dbReference type="Google" id="ProtNLM"/>
    </source>
</evidence>
<organism evidence="4 5">
    <name type="scientific">Oedothorax gibbosus</name>
    <dbReference type="NCBI Taxonomy" id="931172"/>
    <lineage>
        <taxon>Eukaryota</taxon>
        <taxon>Metazoa</taxon>
        <taxon>Ecdysozoa</taxon>
        <taxon>Arthropoda</taxon>
        <taxon>Chelicerata</taxon>
        <taxon>Arachnida</taxon>
        <taxon>Araneae</taxon>
        <taxon>Araneomorphae</taxon>
        <taxon>Entelegynae</taxon>
        <taxon>Araneoidea</taxon>
        <taxon>Linyphiidae</taxon>
        <taxon>Erigoninae</taxon>
        <taxon>Oedothorax</taxon>
    </lineage>
</organism>
<dbReference type="SMART" id="SM00028">
    <property type="entry name" value="TPR"/>
    <property type="match status" value="3"/>
</dbReference>
<proteinExistence type="inferred from homology"/>
<name>A0AAV6U9W7_9ARAC</name>
<gene>
    <name evidence="4" type="ORF">JTE90_020146</name>
</gene>
<evidence type="ECO:0000256" key="3">
    <source>
        <dbReference type="ARBA" id="ARBA00022803"/>
    </source>
</evidence>
<dbReference type="InterPro" id="IPR038906">
    <property type="entry name" value="TTC36"/>
</dbReference>
<protein>
    <recommendedName>
        <fullName evidence="6">Tetratricopeptide repeat protein 36</fullName>
    </recommendedName>
</protein>
<comment type="caution">
    <text evidence="4">The sequence shown here is derived from an EMBL/GenBank/DDBJ whole genome shotgun (WGS) entry which is preliminary data.</text>
</comment>
<evidence type="ECO:0000313" key="4">
    <source>
        <dbReference type="EMBL" id="KAG8180919.1"/>
    </source>
</evidence>
<dbReference type="FunFam" id="1.25.40.10:FF:000213">
    <property type="entry name" value="Tetratricopeptide repeat domain 36"/>
    <property type="match status" value="1"/>
</dbReference>
<keyword evidence="2" id="KW-0677">Repeat</keyword>
<dbReference type="InterPro" id="IPR011990">
    <property type="entry name" value="TPR-like_helical_dom_sf"/>
</dbReference>
<dbReference type="InterPro" id="IPR019734">
    <property type="entry name" value="TPR_rpt"/>
</dbReference>
<dbReference type="EMBL" id="JAFNEN010000541">
    <property type="protein sequence ID" value="KAG8180919.1"/>
    <property type="molecule type" value="Genomic_DNA"/>
</dbReference>
<dbReference type="SUPFAM" id="SSF48452">
    <property type="entry name" value="TPR-like"/>
    <property type="match status" value="1"/>
</dbReference>
<dbReference type="PANTHER" id="PTHR21405:SF0">
    <property type="entry name" value="TETRATRICOPEPTIDE REPEAT PROTEIN 36"/>
    <property type="match status" value="1"/>
</dbReference>
<evidence type="ECO:0000256" key="2">
    <source>
        <dbReference type="ARBA" id="ARBA00022737"/>
    </source>
</evidence>
<evidence type="ECO:0000313" key="5">
    <source>
        <dbReference type="Proteomes" id="UP000827092"/>
    </source>
</evidence>
<keyword evidence="5" id="KW-1185">Reference proteome</keyword>
<dbReference type="AlphaFoldDB" id="A0AAV6U9W7"/>
<dbReference type="PANTHER" id="PTHR21405">
    <property type="entry name" value="CDNA SEQUENCE BC021608"/>
    <property type="match status" value="1"/>
</dbReference>
<sequence>MATKQDLAILNSVFNPLVPLGECPVESIVDDELKDDEVLTPSVVESKELESNAVKLAEAGRVEEAITILNESIQISPERPSGYNNRAQAYRLKGNISAATKDLDSAIRLSGGTGKSACLAYCQRAIVHRLQGEQKEAVEDFKKAAELGSDFARSQLVQMNPYAALCNQMLRKVMSQYQ</sequence>